<reference evidence="5" key="1">
    <citation type="submission" date="2019-05" db="EMBL/GenBank/DDBJ databases">
        <authorList>
            <consortium name="GenomeTrakr network: Whole genome sequencing for foodborne pathogen traceback"/>
        </authorList>
    </citation>
    <scope>NUCLEOTIDE SEQUENCE</scope>
    <source>
        <strain evidence="5">FLAG-50212</strain>
    </source>
</reference>
<dbReference type="InterPro" id="IPR002633">
    <property type="entry name" value="Bacteriocin_IIa"/>
</dbReference>
<sequence length="71" mass="7532">MKKAALKFIIVIAILGFSFSFFSIQSEAKSYGNGVHCNKKKCWGDWGSAISTIGNNSAANWATGGAAGWKS</sequence>
<proteinExistence type="inferred from homology"/>
<dbReference type="EMBL" id="AACKJZ010000029">
    <property type="protein sequence ID" value="EAK9778262.1"/>
    <property type="molecule type" value="Genomic_DNA"/>
</dbReference>
<dbReference type="PROSITE" id="PS60030">
    <property type="entry name" value="BACTERIOCIN_IIA"/>
    <property type="match status" value="1"/>
</dbReference>
<evidence type="ECO:0000256" key="2">
    <source>
        <dbReference type="ARBA" id="ARBA00022529"/>
    </source>
</evidence>
<comment type="caution">
    <text evidence="5">The sequence shown here is derived from an EMBL/GenBank/DDBJ whole genome shotgun (WGS) entry which is preliminary data.</text>
</comment>
<evidence type="ECO:0000256" key="1">
    <source>
        <dbReference type="ARBA" id="ARBA00007999"/>
    </source>
</evidence>
<dbReference type="Gene3D" id="1.20.5.130">
    <property type="match status" value="1"/>
</dbReference>
<dbReference type="GO" id="GO:0042742">
    <property type="term" value="P:defense response to bacterium"/>
    <property type="evidence" value="ECO:0007669"/>
    <property type="project" value="UniProtKB-KW"/>
</dbReference>
<dbReference type="GO" id="GO:0005576">
    <property type="term" value="C:extracellular region"/>
    <property type="evidence" value="ECO:0007669"/>
    <property type="project" value="InterPro"/>
</dbReference>
<comment type="similarity">
    <text evidence="1">Belongs to the bacteriocin class IIA/YGNGV family.</text>
</comment>
<dbReference type="InterPro" id="IPR023388">
    <property type="entry name" value="Bacteriocin_IIa_dom_sf"/>
</dbReference>
<evidence type="ECO:0000256" key="4">
    <source>
        <dbReference type="ARBA" id="ARBA00023048"/>
    </source>
</evidence>
<name>A0A5M0C3N8_LISMN</name>
<dbReference type="GO" id="GO:0031640">
    <property type="term" value="P:killing of cells of another organism"/>
    <property type="evidence" value="ECO:0007669"/>
    <property type="project" value="UniProtKB-KW"/>
</dbReference>
<gene>
    <name evidence="5" type="ORF">FDQ00_15365</name>
</gene>
<keyword evidence="3" id="KW-0044">Antibiotic</keyword>
<protein>
    <submittedName>
        <fullName evidence="5">Bacteriocin</fullName>
    </submittedName>
</protein>
<dbReference type="AlphaFoldDB" id="A0A5M0C3N8"/>
<evidence type="ECO:0000313" key="5">
    <source>
        <dbReference type="EMBL" id="EAK9778262.1"/>
    </source>
</evidence>
<accession>A0A5M0C3N8</accession>
<organism evidence="5">
    <name type="scientific">Listeria monocytogenes</name>
    <dbReference type="NCBI Taxonomy" id="1639"/>
    <lineage>
        <taxon>Bacteria</taxon>
        <taxon>Bacillati</taxon>
        <taxon>Bacillota</taxon>
        <taxon>Bacilli</taxon>
        <taxon>Bacillales</taxon>
        <taxon>Listeriaceae</taxon>
        <taxon>Listeria</taxon>
    </lineage>
</organism>
<dbReference type="InterPro" id="IPR023384">
    <property type="entry name" value="Bacteriocin_IIa_CS"/>
</dbReference>
<dbReference type="Pfam" id="PF01721">
    <property type="entry name" value="Bacteriocin_II"/>
    <property type="match status" value="1"/>
</dbReference>
<evidence type="ECO:0000256" key="3">
    <source>
        <dbReference type="ARBA" id="ARBA00023022"/>
    </source>
</evidence>
<keyword evidence="4" id="KW-0078">Bacteriocin</keyword>
<keyword evidence="2" id="KW-0929">Antimicrobial</keyword>